<dbReference type="AlphaFoldDB" id="A0A9J6GBH9"/>
<accession>A0A9J6GBH9</accession>
<protein>
    <recommendedName>
        <fullName evidence="1">Transposable element P transposase-like RNase H domain-containing protein</fullName>
    </recommendedName>
</protein>
<evidence type="ECO:0000313" key="2">
    <source>
        <dbReference type="EMBL" id="KAH9371752.1"/>
    </source>
</evidence>
<reference evidence="2 3" key="1">
    <citation type="journal article" date="2020" name="Cell">
        <title>Large-Scale Comparative Analyses of Tick Genomes Elucidate Their Genetic Diversity and Vector Capacities.</title>
        <authorList>
            <consortium name="Tick Genome and Microbiome Consortium (TIGMIC)"/>
            <person name="Jia N."/>
            <person name="Wang J."/>
            <person name="Shi W."/>
            <person name="Du L."/>
            <person name="Sun Y."/>
            <person name="Zhan W."/>
            <person name="Jiang J.F."/>
            <person name="Wang Q."/>
            <person name="Zhang B."/>
            <person name="Ji P."/>
            <person name="Bell-Sakyi L."/>
            <person name="Cui X.M."/>
            <person name="Yuan T.T."/>
            <person name="Jiang B.G."/>
            <person name="Yang W.F."/>
            <person name="Lam T.T."/>
            <person name="Chang Q.C."/>
            <person name="Ding S.J."/>
            <person name="Wang X.J."/>
            <person name="Zhu J.G."/>
            <person name="Ruan X.D."/>
            <person name="Zhao L."/>
            <person name="Wei J.T."/>
            <person name="Ye R.Z."/>
            <person name="Que T.C."/>
            <person name="Du C.H."/>
            <person name="Zhou Y.H."/>
            <person name="Cheng J.X."/>
            <person name="Dai P.F."/>
            <person name="Guo W.B."/>
            <person name="Han X.H."/>
            <person name="Huang E.J."/>
            <person name="Li L.F."/>
            <person name="Wei W."/>
            <person name="Gao Y.C."/>
            <person name="Liu J.Z."/>
            <person name="Shao H.Z."/>
            <person name="Wang X."/>
            <person name="Wang C.C."/>
            <person name="Yang T.C."/>
            <person name="Huo Q.B."/>
            <person name="Li W."/>
            <person name="Chen H.Y."/>
            <person name="Chen S.E."/>
            <person name="Zhou L.G."/>
            <person name="Ni X.B."/>
            <person name="Tian J.H."/>
            <person name="Sheng Y."/>
            <person name="Liu T."/>
            <person name="Pan Y.S."/>
            <person name="Xia L.Y."/>
            <person name="Li J."/>
            <person name="Zhao F."/>
            <person name="Cao W.C."/>
        </authorList>
    </citation>
    <scope>NUCLEOTIDE SEQUENCE [LARGE SCALE GENOMIC DNA]</scope>
    <source>
        <strain evidence="2">HaeL-2018</strain>
    </source>
</reference>
<dbReference type="VEuPathDB" id="VectorBase:HLOH_053280"/>
<gene>
    <name evidence="2" type="ORF">HPB48_021031</name>
</gene>
<evidence type="ECO:0000259" key="1">
    <source>
        <dbReference type="Pfam" id="PF21787"/>
    </source>
</evidence>
<dbReference type="InterPro" id="IPR048365">
    <property type="entry name" value="TNP-like_RNaseH_N"/>
</dbReference>
<dbReference type="EMBL" id="JABSTR010000005">
    <property type="protein sequence ID" value="KAH9371752.1"/>
    <property type="molecule type" value="Genomic_DNA"/>
</dbReference>
<keyword evidence="3" id="KW-1185">Reference proteome</keyword>
<evidence type="ECO:0000313" key="3">
    <source>
        <dbReference type="Proteomes" id="UP000821853"/>
    </source>
</evidence>
<proteinExistence type="predicted"/>
<sequence length="148" mass="16669">MSIVPELECDTSTGSVHGYTTLPVPGAPAKSIATHALVFMLGGVSSRWKLVVGYHYTGVQQPGRVHSFHRQRAGYMVEVHGWDKEVLTTAWFLEQNRVLMFLIARFSSFSDVVASRQRYQALRKKKRLIPKLSCSYARNRNDTKLAAT</sequence>
<dbReference type="Proteomes" id="UP000821853">
    <property type="component" value="Chromosome 3"/>
</dbReference>
<comment type="caution">
    <text evidence="2">The sequence shown here is derived from an EMBL/GenBank/DDBJ whole genome shotgun (WGS) entry which is preliminary data.</text>
</comment>
<organism evidence="2 3">
    <name type="scientific">Haemaphysalis longicornis</name>
    <name type="common">Bush tick</name>
    <dbReference type="NCBI Taxonomy" id="44386"/>
    <lineage>
        <taxon>Eukaryota</taxon>
        <taxon>Metazoa</taxon>
        <taxon>Ecdysozoa</taxon>
        <taxon>Arthropoda</taxon>
        <taxon>Chelicerata</taxon>
        <taxon>Arachnida</taxon>
        <taxon>Acari</taxon>
        <taxon>Parasitiformes</taxon>
        <taxon>Ixodida</taxon>
        <taxon>Ixodoidea</taxon>
        <taxon>Ixodidae</taxon>
        <taxon>Haemaphysalinae</taxon>
        <taxon>Haemaphysalis</taxon>
    </lineage>
</organism>
<dbReference type="OrthoDB" id="6759522at2759"/>
<feature type="domain" description="Transposable element P transposase-like RNase H" evidence="1">
    <location>
        <begin position="1"/>
        <end position="57"/>
    </location>
</feature>
<name>A0A9J6GBH9_HAELO</name>
<dbReference type="Pfam" id="PF21787">
    <property type="entry name" value="TNP-like_RNaseH_N"/>
    <property type="match status" value="1"/>
</dbReference>